<comment type="caution">
    <text evidence="1">The sequence shown here is derived from an EMBL/GenBank/DDBJ whole genome shotgun (WGS) entry which is preliminary data.</text>
</comment>
<gene>
    <name evidence="1" type="ORF">JTE90_018556</name>
</gene>
<sequence>MIQNCSIGDWSSAPLYINSKKNANCEAGTAKLINRDGNRNSEIGNKATMRAIVTINQTKITTLKKWRLSIHRTTSKRINGSKTLEKRGKNISLSVEK</sequence>
<evidence type="ECO:0000313" key="1">
    <source>
        <dbReference type="EMBL" id="KAG8178542.1"/>
    </source>
</evidence>
<proteinExistence type="predicted"/>
<organism evidence="1 2">
    <name type="scientific">Oedothorax gibbosus</name>
    <dbReference type="NCBI Taxonomy" id="931172"/>
    <lineage>
        <taxon>Eukaryota</taxon>
        <taxon>Metazoa</taxon>
        <taxon>Ecdysozoa</taxon>
        <taxon>Arthropoda</taxon>
        <taxon>Chelicerata</taxon>
        <taxon>Arachnida</taxon>
        <taxon>Araneae</taxon>
        <taxon>Araneomorphae</taxon>
        <taxon>Entelegynae</taxon>
        <taxon>Araneoidea</taxon>
        <taxon>Linyphiidae</taxon>
        <taxon>Erigoninae</taxon>
        <taxon>Oedothorax</taxon>
    </lineage>
</organism>
<dbReference type="Proteomes" id="UP000827092">
    <property type="component" value="Unassembled WGS sequence"/>
</dbReference>
<dbReference type="EMBL" id="JAFNEN010000687">
    <property type="protein sequence ID" value="KAG8178542.1"/>
    <property type="molecule type" value="Genomic_DNA"/>
</dbReference>
<name>A0AAV6U249_9ARAC</name>
<reference evidence="1 2" key="1">
    <citation type="journal article" date="2022" name="Nat. Ecol. Evol.">
        <title>A masculinizing supergene underlies an exaggerated male reproductive morph in a spider.</title>
        <authorList>
            <person name="Hendrickx F."/>
            <person name="De Corte Z."/>
            <person name="Sonet G."/>
            <person name="Van Belleghem S.M."/>
            <person name="Kostlbacher S."/>
            <person name="Vangestel C."/>
        </authorList>
    </citation>
    <scope>NUCLEOTIDE SEQUENCE [LARGE SCALE GENOMIC DNA]</scope>
    <source>
        <strain evidence="1">W744_W776</strain>
    </source>
</reference>
<accession>A0AAV6U249</accession>
<keyword evidence="2" id="KW-1185">Reference proteome</keyword>
<protein>
    <submittedName>
        <fullName evidence="1">Uncharacterized protein</fullName>
    </submittedName>
</protein>
<evidence type="ECO:0000313" key="2">
    <source>
        <dbReference type="Proteomes" id="UP000827092"/>
    </source>
</evidence>
<dbReference type="AlphaFoldDB" id="A0AAV6U249"/>